<keyword evidence="1" id="KW-1133">Transmembrane helix</keyword>
<dbReference type="EMBL" id="JASBQV010000025">
    <property type="protein sequence ID" value="MDI3235978.1"/>
    <property type="molecule type" value="Genomic_DNA"/>
</dbReference>
<dbReference type="Proteomes" id="UP001243286">
    <property type="component" value="Unassembled WGS sequence"/>
</dbReference>
<name>A0ABT6R565_9BACL</name>
<feature type="transmembrane region" description="Helical" evidence="1">
    <location>
        <begin position="32"/>
        <end position="54"/>
    </location>
</feature>
<comment type="caution">
    <text evidence="2">The sequence shown here is derived from an EMBL/GenBank/DDBJ whole genome shotgun (WGS) entry which is preliminary data.</text>
</comment>
<sequence length="116" mass="13380">MNFDLEKMMNQQIETKYIIPKNIKARFEIFGIGLREIIAILVAGIVGLIIVSIVDQFIDIRGLIKLLVILAFGGISFLLVVEDPREGVSIIKFVQYYKDFLKKPRKYLYSKIERGE</sequence>
<protein>
    <recommendedName>
        <fullName evidence="4">PrgI family protein</fullName>
    </recommendedName>
</protein>
<keyword evidence="1" id="KW-0812">Transmembrane</keyword>
<evidence type="ECO:0008006" key="4">
    <source>
        <dbReference type="Google" id="ProtNLM"/>
    </source>
</evidence>
<dbReference type="RefSeq" id="WP_282356974.1">
    <property type="nucleotide sequence ID" value="NZ_JASBQV010000025.1"/>
</dbReference>
<evidence type="ECO:0000313" key="3">
    <source>
        <dbReference type="Proteomes" id="UP001243286"/>
    </source>
</evidence>
<dbReference type="Pfam" id="PF12666">
    <property type="entry name" value="PrgI"/>
    <property type="match status" value="1"/>
</dbReference>
<reference evidence="2 3" key="1">
    <citation type="submission" date="2023-04" db="EMBL/GenBank/DDBJ databases">
        <title>Antarctic isolates genomes.</title>
        <authorList>
            <person name="Dimov S.G."/>
        </authorList>
    </citation>
    <scope>NUCLEOTIDE SEQUENCE [LARGE SCALE GENOMIC DNA]</scope>
    <source>
        <strain evidence="2 3">AL19</strain>
    </source>
</reference>
<accession>A0ABT6R565</accession>
<keyword evidence="1" id="KW-0472">Membrane</keyword>
<feature type="transmembrane region" description="Helical" evidence="1">
    <location>
        <begin position="60"/>
        <end position="81"/>
    </location>
</feature>
<evidence type="ECO:0000313" key="2">
    <source>
        <dbReference type="EMBL" id="MDI3235978.1"/>
    </source>
</evidence>
<evidence type="ECO:0000256" key="1">
    <source>
        <dbReference type="SAM" id="Phobius"/>
    </source>
</evidence>
<organism evidence="2 3">
    <name type="scientific">Exiguobacterium antarcticum</name>
    <dbReference type="NCBI Taxonomy" id="132920"/>
    <lineage>
        <taxon>Bacteria</taxon>
        <taxon>Bacillati</taxon>
        <taxon>Bacillota</taxon>
        <taxon>Bacilli</taxon>
        <taxon>Bacillales</taxon>
        <taxon>Bacillales Family XII. Incertae Sedis</taxon>
        <taxon>Exiguobacterium</taxon>
    </lineage>
</organism>
<proteinExistence type="predicted"/>
<gene>
    <name evidence="2" type="ORF">QK289_13255</name>
</gene>
<dbReference type="InterPro" id="IPR024414">
    <property type="entry name" value="Uncharacterised_PrgI"/>
</dbReference>
<keyword evidence="3" id="KW-1185">Reference proteome</keyword>